<gene>
    <name evidence="1" type="ORF">JY651_10735</name>
</gene>
<evidence type="ECO:0000313" key="1">
    <source>
        <dbReference type="EMBL" id="QSQ25364.1"/>
    </source>
</evidence>
<organism evidence="1 2">
    <name type="scientific">Pyxidicoccus parkwayensis</name>
    <dbReference type="NCBI Taxonomy" id="2813578"/>
    <lineage>
        <taxon>Bacteria</taxon>
        <taxon>Pseudomonadati</taxon>
        <taxon>Myxococcota</taxon>
        <taxon>Myxococcia</taxon>
        <taxon>Myxococcales</taxon>
        <taxon>Cystobacterineae</taxon>
        <taxon>Myxococcaceae</taxon>
        <taxon>Pyxidicoccus</taxon>
    </lineage>
</organism>
<dbReference type="EMBL" id="CP071090">
    <property type="protein sequence ID" value="QSQ25364.1"/>
    <property type="molecule type" value="Genomic_DNA"/>
</dbReference>
<dbReference type="RefSeq" id="WP_206726919.1">
    <property type="nucleotide sequence ID" value="NZ_CP071090.1"/>
</dbReference>
<evidence type="ECO:0008006" key="3">
    <source>
        <dbReference type="Google" id="ProtNLM"/>
    </source>
</evidence>
<name>A0ABX7P4F9_9BACT</name>
<sequence>MISVLGAWARAALLVGLVSGCSGGRSTVMVNCGPNDNTVSCCVKKNVGNPEMCGLSKADATLIVAMLKGVESAVPEEEPDEDDPNEGWRDQCINLYVACKQRGWSGKCDDCLRWCQGQKQWPFHKCTSREQ</sequence>
<proteinExistence type="predicted"/>
<reference evidence="1 2" key="1">
    <citation type="submission" date="2021-02" db="EMBL/GenBank/DDBJ databases">
        <title>De Novo genome assembly of isolated myxobacteria.</title>
        <authorList>
            <person name="Stevens D.C."/>
        </authorList>
    </citation>
    <scope>NUCLEOTIDE SEQUENCE [LARGE SCALE GENOMIC DNA]</scope>
    <source>
        <strain evidence="2">SCPEA02</strain>
    </source>
</reference>
<protein>
    <recommendedName>
        <fullName evidence="3">Lipoprotein</fullName>
    </recommendedName>
</protein>
<accession>A0ABX7P4F9</accession>
<dbReference type="Proteomes" id="UP000662747">
    <property type="component" value="Chromosome"/>
</dbReference>
<evidence type="ECO:0000313" key="2">
    <source>
        <dbReference type="Proteomes" id="UP000662747"/>
    </source>
</evidence>
<keyword evidence="2" id="KW-1185">Reference proteome</keyword>